<evidence type="ECO:0000313" key="3">
    <source>
        <dbReference type="EnsemblMetazoa" id="AALFPA23_009279.P12752"/>
    </source>
</evidence>
<dbReference type="CDD" id="cd00821">
    <property type="entry name" value="PH"/>
    <property type="match status" value="1"/>
</dbReference>
<keyword evidence="4" id="KW-1185">Reference proteome</keyword>
<feature type="region of interest" description="Disordered" evidence="1">
    <location>
        <begin position="478"/>
        <end position="574"/>
    </location>
</feature>
<feature type="compositionally biased region" description="Low complexity" evidence="1">
    <location>
        <begin position="508"/>
        <end position="520"/>
    </location>
</feature>
<reference evidence="3" key="2">
    <citation type="submission" date="2025-05" db="UniProtKB">
        <authorList>
            <consortium name="EnsemblMetazoa"/>
        </authorList>
    </citation>
    <scope>IDENTIFICATION</scope>
    <source>
        <strain evidence="3">Foshan</strain>
    </source>
</reference>
<dbReference type="EnsemblMetazoa" id="AALFPA23_009279.R12752">
    <property type="protein sequence ID" value="AALFPA23_009279.P12752"/>
    <property type="gene ID" value="AALFPA23_009279"/>
</dbReference>
<protein>
    <recommendedName>
        <fullName evidence="2">PH domain-containing protein</fullName>
    </recommendedName>
</protein>
<sequence>MDIKANLVEWMELLSEMLQFLDATTSAEMCNSPGKAIAMNGRLREERHPQCGAAAAGVSASASASADVVKCEEKCDWCPLDPKESAEYMNIVNKIDESHRLTLIHKCNVVLGKLHEWLLASMLEPLSSSSSSPLKKELDGAEDDEDEENSYLEMGGVGHKNDINLTEPTDKIDSCEIFEKDDAAGGGGFLEVDPAGKNEEELNLEENCYDFTTDRSLYDDCSSDMKLNNVACVIPVDEDDSKCPFSGLPAVHLRIKQSPKFGTLFRHEKRLFFDQTKKFYVGLLDRWLLLYNNCNELKPAQCVYVKDLKLDLNLNDQFNEKHQFHIITQNDSKICFLSPSFKDLNEWIVALEQSLLTKTDNTATNSSRKLPLPPTPDDEPDNNCLAGNDHVDHTDSIYEEPQLLHKQHGLAEQSQQHGYDTPKPSIVDVCSHNHQSQQHSKTSPTKIINDVLISPTTTPRANKCEPISHTVVPTVATNISSPASPVTPTTPTSTTPVKSWLFNRFHKSASSDGNGTSSSAPEHSKHTRKAHSSKKLSFQQEHIPDVIAKPPPCNSVKSTGNSNSSNNCNSTSPASAALTVPSAAGKGTKINMIISQLEANGQLSLLSKSLNDPTKRNTLCVED</sequence>
<feature type="region of interest" description="Disordered" evidence="1">
    <location>
        <begin position="126"/>
        <end position="163"/>
    </location>
</feature>
<organism evidence="3 4">
    <name type="scientific">Aedes albopictus</name>
    <name type="common">Asian tiger mosquito</name>
    <name type="synonym">Stegomyia albopicta</name>
    <dbReference type="NCBI Taxonomy" id="7160"/>
    <lineage>
        <taxon>Eukaryota</taxon>
        <taxon>Metazoa</taxon>
        <taxon>Ecdysozoa</taxon>
        <taxon>Arthropoda</taxon>
        <taxon>Hexapoda</taxon>
        <taxon>Insecta</taxon>
        <taxon>Pterygota</taxon>
        <taxon>Neoptera</taxon>
        <taxon>Endopterygota</taxon>
        <taxon>Diptera</taxon>
        <taxon>Nematocera</taxon>
        <taxon>Culicoidea</taxon>
        <taxon>Culicidae</taxon>
        <taxon>Culicinae</taxon>
        <taxon>Aedini</taxon>
        <taxon>Aedes</taxon>
        <taxon>Stegomyia</taxon>
    </lineage>
</organism>
<dbReference type="RefSeq" id="XP_019540260.3">
    <property type="nucleotide sequence ID" value="XM_019684715.3"/>
</dbReference>
<reference evidence="4" key="1">
    <citation type="journal article" date="2015" name="Proc. Natl. Acad. Sci. U.S.A.">
        <title>Genome sequence of the Asian Tiger mosquito, Aedes albopictus, reveals insights into its biology, genetics, and evolution.</title>
        <authorList>
            <person name="Chen X.G."/>
            <person name="Jiang X."/>
            <person name="Gu J."/>
            <person name="Xu M."/>
            <person name="Wu Y."/>
            <person name="Deng Y."/>
            <person name="Zhang C."/>
            <person name="Bonizzoni M."/>
            <person name="Dermauw W."/>
            <person name="Vontas J."/>
            <person name="Armbruster P."/>
            <person name="Huang X."/>
            <person name="Yang Y."/>
            <person name="Zhang H."/>
            <person name="He W."/>
            <person name="Peng H."/>
            <person name="Liu Y."/>
            <person name="Wu K."/>
            <person name="Chen J."/>
            <person name="Lirakis M."/>
            <person name="Topalis P."/>
            <person name="Van Leeuwen T."/>
            <person name="Hall A.B."/>
            <person name="Jiang X."/>
            <person name="Thorpe C."/>
            <person name="Mueller R.L."/>
            <person name="Sun C."/>
            <person name="Waterhouse R.M."/>
            <person name="Yan G."/>
            <person name="Tu Z.J."/>
            <person name="Fang X."/>
            <person name="James A.A."/>
        </authorList>
    </citation>
    <scope>NUCLEOTIDE SEQUENCE [LARGE SCALE GENOMIC DNA]</scope>
    <source>
        <strain evidence="4">Foshan</strain>
    </source>
</reference>
<feature type="domain" description="PH" evidence="2">
    <location>
        <begin position="257"/>
        <end position="356"/>
    </location>
</feature>
<dbReference type="PROSITE" id="PS50003">
    <property type="entry name" value="PH_DOMAIN"/>
    <property type="match status" value="1"/>
</dbReference>
<evidence type="ECO:0000259" key="2">
    <source>
        <dbReference type="PROSITE" id="PS50003"/>
    </source>
</evidence>
<feature type="compositionally biased region" description="Basic residues" evidence="1">
    <location>
        <begin position="525"/>
        <end position="534"/>
    </location>
</feature>
<evidence type="ECO:0000256" key="1">
    <source>
        <dbReference type="SAM" id="MobiDB-lite"/>
    </source>
</evidence>
<dbReference type="InterPro" id="IPR011993">
    <property type="entry name" value="PH-like_dom_sf"/>
</dbReference>
<feature type="region of interest" description="Disordered" evidence="1">
    <location>
        <begin position="360"/>
        <end position="391"/>
    </location>
</feature>
<dbReference type="InterPro" id="IPR001849">
    <property type="entry name" value="PH_domain"/>
</dbReference>
<proteinExistence type="predicted"/>
<dbReference type="Gene3D" id="2.30.29.30">
    <property type="entry name" value="Pleckstrin-homology domain (PH domain)/Phosphotyrosine-binding domain (PTB)"/>
    <property type="match status" value="1"/>
</dbReference>
<feature type="compositionally biased region" description="Low complexity" evidence="1">
    <location>
        <begin position="554"/>
        <end position="574"/>
    </location>
</feature>
<name>A0ABM1YHU2_AEDAL</name>
<dbReference type="GeneID" id="109411217"/>
<feature type="compositionally biased region" description="Acidic residues" evidence="1">
    <location>
        <begin position="140"/>
        <end position="150"/>
    </location>
</feature>
<dbReference type="SUPFAM" id="SSF50729">
    <property type="entry name" value="PH domain-like"/>
    <property type="match status" value="1"/>
</dbReference>
<dbReference type="Proteomes" id="UP000069940">
    <property type="component" value="Unassembled WGS sequence"/>
</dbReference>
<evidence type="ECO:0000313" key="4">
    <source>
        <dbReference type="Proteomes" id="UP000069940"/>
    </source>
</evidence>
<feature type="compositionally biased region" description="Low complexity" evidence="1">
    <location>
        <begin position="480"/>
        <end position="499"/>
    </location>
</feature>
<accession>A0ABM1YHU2</accession>